<evidence type="ECO:0000256" key="1">
    <source>
        <dbReference type="ARBA" id="ARBA00004651"/>
    </source>
</evidence>
<accession>A0A7S4MP15</accession>
<evidence type="ECO:0000256" key="6">
    <source>
        <dbReference type="ARBA" id="ARBA00023065"/>
    </source>
</evidence>
<dbReference type="GO" id="GO:0005254">
    <property type="term" value="F:chloride channel activity"/>
    <property type="evidence" value="ECO:0007669"/>
    <property type="project" value="InterPro"/>
</dbReference>
<feature type="signal peptide" evidence="9">
    <location>
        <begin position="1"/>
        <end position="21"/>
    </location>
</feature>
<protein>
    <submittedName>
        <fullName evidence="10">Uncharacterized protein</fullName>
    </submittedName>
</protein>
<keyword evidence="2" id="KW-0813">Transport</keyword>
<evidence type="ECO:0000256" key="9">
    <source>
        <dbReference type="SAM" id="SignalP"/>
    </source>
</evidence>
<feature type="chain" id="PRO_5030689136" evidence="9">
    <location>
        <begin position="22"/>
        <end position="423"/>
    </location>
</feature>
<sequence length="423" mass="48086">MSKMNCFSTTLLLLLFGNGFAFSLSSSAKAGALATRAINRRLETTPLASNPYLDDEYDYEELMNAPAEQNRFSSQYIRFGHDNWLRHRASDRFYRNLFKFAWSPIVQSLLDEVFVLAVISLVIILWNELVIDGYTDFSGVHHEAIFSEALPNIKLSLPKDPFFLCGGPLGLLLVFRNDASFGRYKEAFHLWEKIVSSLSNMSLMAANCSSNIRGVRKMGIASWALCRTLQHELSGKFDPKEKYEKSIRGKLTARQADSLLNARNKLYRAQYDIHQSIEVFTEEVSALDRRAMINTVNDVAIASVECERLYTTPIPLLYTRHTLKFLTIWMTLMPFAFYDVFGDTWNHILMIPAISIVTFLFFGIEEIAVSLEEPFSILPLDELVEELYCNIGDTTAWMAEARPRKDSSEEVAKQQEGLPTGVA</sequence>
<keyword evidence="5" id="KW-1133">Transmembrane helix</keyword>
<keyword evidence="7" id="KW-0472">Membrane</keyword>
<keyword evidence="6" id="KW-0406">Ion transport</keyword>
<name>A0A7S4MP15_9STRA</name>
<dbReference type="AlphaFoldDB" id="A0A7S4MP15"/>
<proteinExistence type="predicted"/>
<dbReference type="EMBL" id="HBKQ01019578">
    <property type="protein sequence ID" value="CAE2234429.1"/>
    <property type="molecule type" value="Transcribed_RNA"/>
</dbReference>
<reference evidence="10" key="1">
    <citation type="submission" date="2021-01" db="EMBL/GenBank/DDBJ databases">
        <authorList>
            <person name="Corre E."/>
            <person name="Pelletier E."/>
            <person name="Niang G."/>
            <person name="Scheremetjew M."/>
            <person name="Finn R."/>
            <person name="Kale V."/>
            <person name="Holt S."/>
            <person name="Cochrane G."/>
            <person name="Meng A."/>
            <person name="Brown T."/>
            <person name="Cohen L."/>
        </authorList>
    </citation>
    <scope>NUCLEOTIDE SEQUENCE</scope>
    <source>
        <strain evidence="10">Isolate 1302-5</strain>
    </source>
</reference>
<evidence type="ECO:0000256" key="3">
    <source>
        <dbReference type="ARBA" id="ARBA00022475"/>
    </source>
</evidence>
<comment type="subcellular location">
    <subcellularLocation>
        <location evidence="1">Cell membrane</location>
        <topology evidence="1">Multi-pass membrane protein</topology>
    </subcellularLocation>
</comment>
<organism evidence="10">
    <name type="scientific">Odontella aurita</name>
    <dbReference type="NCBI Taxonomy" id="265563"/>
    <lineage>
        <taxon>Eukaryota</taxon>
        <taxon>Sar</taxon>
        <taxon>Stramenopiles</taxon>
        <taxon>Ochrophyta</taxon>
        <taxon>Bacillariophyta</taxon>
        <taxon>Mediophyceae</taxon>
        <taxon>Biddulphiophycidae</taxon>
        <taxon>Eupodiscales</taxon>
        <taxon>Odontellaceae</taxon>
        <taxon>Odontella</taxon>
    </lineage>
</organism>
<keyword evidence="9" id="KW-0732">Signal</keyword>
<keyword evidence="3" id="KW-1003">Cell membrane</keyword>
<evidence type="ECO:0000313" key="10">
    <source>
        <dbReference type="EMBL" id="CAE2234429.1"/>
    </source>
</evidence>
<feature type="region of interest" description="Disordered" evidence="8">
    <location>
        <begin position="401"/>
        <end position="423"/>
    </location>
</feature>
<gene>
    <name evidence="10" type="ORF">OAUR00152_LOCUS13239</name>
</gene>
<dbReference type="InterPro" id="IPR044669">
    <property type="entry name" value="YneE/VCCN1/2-like"/>
</dbReference>
<dbReference type="Pfam" id="PF25539">
    <property type="entry name" value="Bestrophin_2"/>
    <property type="match status" value="1"/>
</dbReference>
<keyword evidence="4" id="KW-0812">Transmembrane</keyword>
<evidence type="ECO:0000256" key="4">
    <source>
        <dbReference type="ARBA" id="ARBA00022692"/>
    </source>
</evidence>
<feature type="compositionally biased region" description="Basic and acidic residues" evidence="8">
    <location>
        <begin position="401"/>
        <end position="413"/>
    </location>
</feature>
<evidence type="ECO:0000256" key="5">
    <source>
        <dbReference type="ARBA" id="ARBA00022989"/>
    </source>
</evidence>
<evidence type="ECO:0000256" key="8">
    <source>
        <dbReference type="SAM" id="MobiDB-lite"/>
    </source>
</evidence>
<dbReference type="GO" id="GO:0005886">
    <property type="term" value="C:plasma membrane"/>
    <property type="evidence" value="ECO:0007669"/>
    <property type="project" value="UniProtKB-SubCell"/>
</dbReference>
<dbReference type="PANTHER" id="PTHR33281:SF19">
    <property type="entry name" value="VOLTAGE-DEPENDENT ANION CHANNEL-FORMING PROTEIN YNEE"/>
    <property type="match status" value="1"/>
</dbReference>
<dbReference type="PANTHER" id="PTHR33281">
    <property type="entry name" value="UPF0187 PROTEIN YNEE"/>
    <property type="match status" value="1"/>
</dbReference>
<evidence type="ECO:0000256" key="7">
    <source>
        <dbReference type="ARBA" id="ARBA00023136"/>
    </source>
</evidence>
<evidence type="ECO:0000256" key="2">
    <source>
        <dbReference type="ARBA" id="ARBA00022448"/>
    </source>
</evidence>